<dbReference type="PANTHER" id="PTHR45290">
    <property type="entry name" value="OS03G0300300 PROTEIN"/>
    <property type="match status" value="1"/>
</dbReference>
<dbReference type="EMBL" id="GGEC01032154">
    <property type="protein sequence ID" value="MBX12638.1"/>
    <property type="molecule type" value="Transcribed_RNA"/>
</dbReference>
<dbReference type="PANTHER" id="PTHR45290:SF1">
    <property type="entry name" value="OS03G0300300 PROTEIN"/>
    <property type="match status" value="1"/>
</dbReference>
<feature type="chain" id="PRO_5015166544" evidence="1">
    <location>
        <begin position="28"/>
        <end position="152"/>
    </location>
</feature>
<proteinExistence type="predicted"/>
<dbReference type="AlphaFoldDB" id="A0A2P2L3T9"/>
<protein>
    <submittedName>
        <fullName evidence="2">Uncharacterized protein</fullName>
    </submittedName>
</protein>
<evidence type="ECO:0000313" key="2">
    <source>
        <dbReference type="EMBL" id="MBX12638.1"/>
    </source>
</evidence>
<organism evidence="2">
    <name type="scientific">Rhizophora mucronata</name>
    <name type="common">Asiatic mangrove</name>
    <dbReference type="NCBI Taxonomy" id="61149"/>
    <lineage>
        <taxon>Eukaryota</taxon>
        <taxon>Viridiplantae</taxon>
        <taxon>Streptophyta</taxon>
        <taxon>Embryophyta</taxon>
        <taxon>Tracheophyta</taxon>
        <taxon>Spermatophyta</taxon>
        <taxon>Magnoliopsida</taxon>
        <taxon>eudicotyledons</taxon>
        <taxon>Gunneridae</taxon>
        <taxon>Pentapetalae</taxon>
        <taxon>rosids</taxon>
        <taxon>fabids</taxon>
        <taxon>Malpighiales</taxon>
        <taxon>Rhizophoraceae</taxon>
        <taxon>Rhizophora</taxon>
    </lineage>
</organism>
<reference evidence="2" key="1">
    <citation type="submission" date="2018-02" db="EMBL/GenBank/DDBJ databases">
        <title>Rhizophora mucronata_Transcriptome.</title>
        <authorList>
            <person name="Meera S.P."/>
            <person name="Sreeshan A."/>
            <person name="Augustine A."/>
        </authorList>
    </citation>
    <scope>NUCLEOTIDE SEQUENCE</scope>
    <source>
        <tissue evidence="2">Leaf</tissue>
    </source>
</reference>
<feature type="signal peptide" evidence="1">
    <location>
        <begin position="1"/>
        <end position="27"/>
    </location>
</feature>
<keyword evidence="1" id="KW-0732">Signal</keyword>
<evidence type="ECO:0000256" key="1">
    <source>
        <dbReference type="SAM" id="SignalP"/>
    </source>
</evidence>
<sequence length="152" mass="17275">MLQLLDMHRVIPLMVLRGLMALMLVLADEMTEVDTLTPCMEEQLRHLKIITTKDDNAFSSTLDSATLMGINLEAYITQKKMRAAVLSMGPSNVYKLLEVLVARWQSRSHSGNYVLPWIYSILVNYGHSIMAHEKPETQMLSSLLKVKYCVMS</sequence>
<name>A0A2P2L3T9_RHIMU</name>
<accession>A0A2P2L3T9</accession>